<dbReference type="FunFam" id="3.40.50.300:FF:000362">
    <property type="entry name" value="Dynein, axonemal, heavy chain 6"/>
    <property type="match status" value="1"/>
</dbReference>
<evidence type="ECO:0000259" key="17">
    <source>
        <dbReference type="SMART" id="SM00382"/>
    </source>
</evidence>
<dbReference type="InterPro" id="IPR035706">
    <property type="entry name" value="AAA_9"/>
</dbReference>
<dbReference type="FunFam" id="3.10.490.20:FF:000001">
    <property type="entry name" value="dynein heavy chain 7, axonemal"/>
    <property type="match status" value="1"/>
</dbReference>
<dbReference type="GO" id="GO:0005524">
    <property type="term" value="F:ATP binding"/>
    <property type="evidence" value="ECO:0007669"/>
    <property type="project" value="UniProtKB-KW"/>
</dbReference>
<dbReference type="Gene3D" id="1.10.472.130">
    <property type="match status" value="1"/>
</dbReference>
<dbReference type="InterPro" id="IPR041228">
    <property type="entry name" value="Dynein_C"/>
</dbReference>
<evidence type="ECO:0000256" key="7">
    <source>
        <dbReference type="ARBA" id="ARBA00022840"/>
    </source>
</evidence>
<dbReference type="Pfam" id="PF03028">
    <property type="entry name" value="Dynein_heavy"/>
    <property type="match status" value="1"/>
</dbReference>
<dbReference type="Proteomes" id="UP000722791">
    <property type="component" value="Unassembled WGS sequence"/>
</dbReference>
<evidence type="ECO:0000256" key="12">
    <source>
        <dbReference type="ARBA" id="ARBA00023175"/>
    </source>
</evidence>
<dbReference type="InterPro" id="IPR035699">
    <property type="entry name" value="AAA_6"/>
</dbReference>
<keyword evidence="4" id="KW-0493">Microtubule</keyword>
<dbReference type="InterPro" id="IPR043160">
    <property type="entry name" value="Dynein_C_barrel"/>
</dbReference>
<dbReference type="InterPro" id="IPR024743">
    <property type="entry name" value="Dynein_HC_stalk"/>
</dbReference>
<dbReference type="Gene3D" id="1.10.8.710">
    <property type="match status" value="1"/>
</dbReference>
<dbReference type="Pfam" id="PF17852">
    <property type="entry name" value="Dynein_AAA_lid"/>
    <property type="match status" value="1"/>
</dbReference>
<evidence type="ECO:0000256" key="1">
    <source>
        <dbReference type="ARBA" id="ARBA00004611"/>
    </source>
</evidence>
<dbReference type="Pfam" id="PF12780">
    <property type="entry name" value="AAA_8"/>
    <property type="match status" value="1"/>
</dbReference>
<dbReference type="GO" id="GO:0060271">
    <property type="term" value="P:cilium assembly"/>
    <property type="evidence" value="ECO:0007669"/>
    <property type="project" value="UniProtKB-ARBA"/>
</dbReference>
<evidence type="ECO:0000313" key="18">
    <source>
        <dbReference type="EMBL" id="GIM13477.1"/>
    </source>
</evidence>
<dbReference type="SUPFAM" id="SSF52540">
    <property type="entry name" value="P-loop containing nucleoside triphosphate hydrolases"/>
    <property type="match status" value="4"/>
</dbReference>
<dbReference type="InterPro" id="IPR013602">
    <property type="entry name" value="Dynein_heavy_linker"/>
</dbReference>
<dbReference type="Pfam" id="PF18198">
    <property type="entry name" value="AAA_lid_11"/>
    <property type="match status" value="1"/>
</dbReference>
<dbReference type="Pfam" id="PF22597">
    <property type="entry name" value="DYN_lid"/>
    <property type="match status" value="1"/>
</dbReference>
<dbReference type="PANTHER" id="PTHR45703:SF35">
    <property type="entry name" value="DYNEIN HEAVY CHAIN"/>
    <property type="match status" value="1"/>
</dbReference>
<feature type="region of interest" description="Disordered" evidence="16">
    <location>
        <begin position="1"/>
        <end position="99"/>
    </location>
</feature>
<dbReference type="EMBL" id="BNCQ01000049">
    <property type="protein sequence ID" value="GIM13477.1"/>
    <property type="molecule type" value="Genomic_DNA"/>
</dbReference>
<dbReference type="Pfam" id="PF18199">
    <property type="entry name" value="Dynein_C"/>
    <property type="match status" value="1"/>
</dbReference>
<evidence type="ECO:0000256" key="8">
    <source>
        <dbReference type="ARBA" id="ARBA00022846"/>
    </source>
</evidence>
<dbReference type="FunFam" id="3.20.180.20:FF:000003">
    <property type="entry name" value="Dynein heavy chain 12, axonemal"/>
    <property type="match status" value="1"/>
</dbReference>
<dbReference type="FunFam" id="3.40.50.300:FF:000044">
    <property type="entry name" value="Dynein heavy chain 5, axonemal"/>
    <property type="match status" value="1"/>
</dbReference>
<keyword evidence="5" id="KW-0547">Nucleotide-binding</keyword>
<dbReference type="GO" id="GO:0030286">
    <property type="term" value="C:dynein complex"/>
    <property type="evidence" value="ECO:0007669"/>
    <property type="project" value="UniProtKB-KW"/>
</dbReference>
<dbReference type="SMART" id="SM00382">
    <property type="entry name" value="AAA"/>
    <property type="match status" value="3"/>
</dbReference>
<dbReference type="GO" id="GO:0045505">
    <property type="term" value="F:dynein intermediate chain binding"/>
    <property type="evidence" value="ECO:0007669"/>
    <property type="project" value="InterPro"/>
</dbReference>
<gene>
    <name evidence="18" type="ORF">Vretimale_16583</name>
</gene>
<evidence type="ECO:0000256" key="13">
    <source>
        <dbReference type="ARBA" id="ARBA00023212"/>
    </source>
</evidence>
<dbReference type="InterPro" id="IPR042222">
    <property type="entry name" value="Dynein_2_N"/>
</dbReference>
<dbReference type="InterPro" id="IPR027417">
    <property type="entry name" value="P-loop_NTPase"/>
</dbReference>
<sequence>MDRNRSPSRPRSNGHQQTSSGKGTGHKLPPLRGGSAGNGSSPQPVAHQQGGSGAQPPLVSTDPNQRPGTLPPITSPATAAQHQRLPSPPKEQLLAPESSQNSLSAIMSIIEPDYRHRIFKGTDVIEYYARYGHDAKVKMFHCIKAYPHGAGSPYDLTVVAKEALPAPKPGNSYYTMSASGVVQIFADGSPAEYTPIGEWVRETSVYNMMKQLSFFRNYMSQRYLRIWRGSARSSHFERLRAKMEARMLLAKPDFCFTIMDVGAKVFQMQQVDLVELPRDGPVPLSEFLAMQEEQRKNKASYQLGNLLVAVERSLQRLIGDVKKNCEWLTKEVAELERETNPVLAAAHPVSNKPGRSILKAKTEKLEKSKALRQAQQEVSLLVNMVRLADYMCCEGSLALLLRTVEGLRDAFETKSILLTQVSFGVETPTLMEAVAAANAGSDVAGPANTAAPGGLVLEGDTPAPQNIVSFHASEDEVRVALTTDLVDALNEVIKQLPRLPQQDVLKPLFVAEAAEKNTGAGPGHLLRIGPEMVTMLMGYRPLQKARLGLGQVVSKAFREARAAASRYAGLRVVAAFAAAFDAASYRSQERDVAQFRRDMALLRSWMDDLVAFKAGYDCVLLHLSVSEMQDMLSATLEEAMSCLRILLTAAAHNASLAALEDFQGLTLNMTGRPQKLDEFAAYYASFSQVMGSRDNIERRYAIVISMYEMLTEYGGKVPPADQVTLDDLKEVVAGFHRALGEAATWVDERKPAMVHALGKAIRDVVDRLQDLFHELRSGKYDDVGSSPASVLQQLSAATDAFTLISEKASRYRGYEELFGQQPSRGLDDVEQANKELTAARNKWQALSDFEHSKAAWMTSPCAELDPEAVQAKVDELARNNYRALKARKEDPVAGRLKAQLEEFQSVLPLLQEVANKALERRHWEQILTILGHPGAENFNVRDLLQWGVLNHLETVSNIGGVATKEASMLKTLDKMETEWNGLDFRVLPYKDTGAFILGGTDEIQTVLDDQIVKIQAMNASPFVKPFKERASVWESTLQNLQDMLDNWLKCQATWLYLEPIFSSDDIVKQMPGEGDKFRQVDAMWRRMMKNAHHAPAVIPIARERERLERLVEANELLDAIQRGLAAYLEKKRLFFPRFFFLSNDEMLEILSETKDPTRVQPHLKKCFEGISSLTFTPQLVITAMNSVEKESVPFKNIIDTNKARGAVERWLLEVEEAMFSSIHDVTGRGLADYVTRPRHDWVLQWPGMVVLVITAIFWTRGVEKALQDGGGSLREYESQCTSDLLRIVDLVRGELTNLQRATLGALVVMDVHARDVVTSMANKGVVAASDFEWQAQLRSYWEENQQALAYGGDSSGRQGPTVMMRMMSAVLEYGYEYLGNSSRLVITPLTDRCYRTLMGAIHLTLGGAPEGPAGTGKTETTKDLAKALARQCVVFNCSDSLDYQAMGKFFKGLASSGAWACFDEFNRIDLEVLSVVAQQVLDIQRAIHARLRRFVFEGTEMQLKWSAWCSITMNPGYAGRSELPDNLKALFRTVAMMVPDYAMISEIILYSNGYLKARDCAKKIVQCYKLCSEQLSSQDHYDYGMRAVMAVLRAAGNLKRRFPAEDEYVLMLRSIIDVNLCKFLSHDVPLFNGIISDLFPGVVLPKPDYGAMETALKEACAARNLQPSEYFLLKSIQLYEMIVVRHGLMIVGLPFAGKTSSYRVLADALTIMESKGQEGQTKAEYHVINPKSITMGQLYGQFDPVSHEWTDGVLAVTFRQVASNPEPHRKWLVLDGPVDAIWIENMNTVLDDNKKLCLNSGEIIQMSASMNMIFEVMDLAVASPATVSRCGMVYLEPHQLGWRPLVQSWLAALPSFIGEVHRVHLMGLFDWLVPVSLRFLRRELKESAPTLDANLVNTLMRYMTASMDHIQDEASYAKLSESSVTLHMEALFLFALVWSVGGSGADNTARQHFDTFIRAAVGEKLYSYTSPSGEKYTLPEDIPSGHTRLRAAQMMPLTVPGADSPPGGNFTVYDFFFDTERDTWRLWTELIDTSPIPSDAKFRRIIIPSIDTVRYTYLLDKGVSHAQPVLIVGPTGTGKSVLVQKYLYGLPSATYVPPNVIGFSARTSANTTQHLIDAKLDRRRRGVFGPPVGKKTVVFVDDLNMPQLETYGAQPPIELLRQFMDHGGWYDRQNTFRRLDDVLFVAAMGPPGGGRNPITPRYARHFNLVSIVDFDEPTLGRIFSKLLAWHLDVKQFPNFIKDLRDPVINATLAVYGRVASQLLPTPTRSHYTFNLRDISRVMQGFLLLPPQLLGEEAREAKDKYLRLWAHEILRVFYDRLVDDKDRSWFLSYLRTVMREKLSADFDKLFAHLRTPADPGSDQQAQQQAQGELTIEEVRRCFFGDYMDENEDPAARLYNEITDMAALTARIEELLADHNATSKRPMNLAVFLYAVEHISRIARVLKQPGGHLLLVGVGGSGRQSLARLAAYICGMTTFQVEISKSYGAAEWREDLKRFVRMAGGDNKPAVFLFSDTQIKVESFVEDINNLLNSGEVPNMFPYDERAALLEQCRVSSKKEGLVLETAVELWAYFVDKTRDNLHIVLAMSPIGDAFRERLRQFPSLVNCCTIDWFTAWPDDALEAVAMKFLRDVDLTAEQRSAVMLQCKMFHEDVRHLSDAFRAEQGRINYVTPTSYLELITCFTTLLGSKRAEVSAARRRYEVGLEKLQFTAGQVSIMQDELTALKPVLIKTVEETERLMATVSKEKTEVVEPKKAIVDEDVKKAEVAAAAANAIKTECEDALAEAIPILEAAISALDTIKPADIKLVQSFKNPPSTIKLVMEAVCVLLDIKPQRIKDPSGSGKMIDDYWGSAQKLLADPLFVKTLKEYDKDAVPPKIMDRIRREFTSNPEFTPSNAAKASSAAEGLCKWVCAMDQYDKVAKVVAPKRAALEVAEAEYNKVMEALKAKQADLAEVMGRLATLERQLEKSMQEKARLEAETELCTAKLERAEKLISGLGGEKTRWTEAAAKMGAQYECLTGDMLIAAGVIGYLGAFTAAYRESVVGKWVESCATARIPRSPSFSLSAALGDPVKIRSWTIDGLPNDAFSIDNAIMIDNARRWPLMIDPQSQANKWIKHMEGRRDLRVIKLTDGDYMRTLENAVQFGLPVILENVGEELDPSLEPLLLKQVFKQGGLTYLRLGDTTVEFSDQFKFYITTALRNPHYLPETAVKVTLLNFMITPDGLADQLLGVVVAQERPDLEEQRQQLVVESAENKKKLAEIEDRILQVLSSSQGNILEDATAIQILSEAKAVSNEIQIKQEAAELTQKAIDQARTCYAPCGAFNATLFFCIRDMAAVDPMYQYSLAWFLKLFVRSIQQAAKADDVEERLQSINNHFTYALYQNICRSLFEKDKLLFAFLLSARILMSRNEGRLEPQLYQFLLTGGVGVPERDVARPEGADWLSAKAWGEVLRAPNVCLAFEGLPEIIAGCPDEWKALFDSVEPQNMDLPMGYSYRLDAFQKVMLLRMLRPDKVVPAVQAFVAASLGAKFTEPPPFDLAGSYEESASTVPLLFVLSPGSDPTAALLQFADSRGYGNKMSVISMGQGQGPKAAALIESARKAGTWVLLQNCHLAPSWMTSLEKICETIRPDNTDPDFRLWMTSMPSPAFPVSILQGSVKMTNEPPAGLRANLRRSYALEPICNQEFFDGCRQPRAFKSLLFGLCFLHAFVQERRKFGPIGWNIPYGFDDGDLRISVRQLSMYLDDAAPQLLEDGSLPEQSASTVPFEALQYAIGECNYGGRVTDDKDRRLLLTALQRIYRPEALAIGTEEPFMLSASGTYYIPPEGPHASYLSYISTLPIFPLPEAFGLHENADITKDLQQTSLMLDTLVLTGGGGGGGGAGGGGGSTEEEIVAAMVQDILKRLPPNFDVEKAQAKYPVRYEESLNQVLCQEMLRYNRLTAIIRSSLINLGKALSGLQVLSSELDTVLRSMALGQVPALWKGKSFPSLKPLASYISDLLARLEMLQAWYDTGPPAVFWLSGFFFTPSFTTAALQNYARKHTLPIDIVGFDFVMMGTDPAAYTAPPEDGVYVHGLFLEGCAWDSLLHRLCESRPKVLFESAPVIWLQPRPTDQFSEEASYECPVYRTAERKGVLATTGHSTNFLMMIRMPSDLPQWHWTLRGVCMLCSLSD</sequence>
<evidence type="ECO:0000313" key="19">
    <source>
        <dbReference type="Proteomes" id="UP000722791"/>
    </source>
</evidence>
<proteinExistence type="inferred from homology"/>
<dbReference type="Gene3D" id="1.10.8.1220">
    <property type="match status" value="1"/>
</dbReference>
<dbReference type="Pfam" id="PF12781">
    <property type="entry name" value="AAA_9"/>
    <property type="match status" value="1"/>
</dbReference>
<dbReference type="Gene3D" id="3.40.50.300">
    <property type="entry name" value="P-loop containing nucleotide triphosphate hydrolases"/>
    <property type="match status" value="5"/>
</dbReference>
<reference evidence="18" key="1">
    <citation type="journal article" date="2021" name="Proc. Natl. Acad. Sci. U.S.A.">
        <title>Three genomes in the algal genus Volvox reveal the fate of a haploid sex-determining region after a transition to homothallism.</title>
        <authorList>
            <person name="Yamamoto K."/>
            <person name="Hamaji T."/>
            <person name="Kawai-Toyooka H."/>
            <person name="Matsuzaki R."/>
            <person name="Takahashi F."/>
            <person name="Nishimura Y."/>
            <person name="Kawachi M."/>
            <person name="Noguchi H."/>
            <person name="Minakuchi Y."/>
            <person name="Umen J.G."/>
            <person name="Toyoda A."/>
            <person name="Nozaki H."/>
        </authorList>
    </citation>
    <scope>NUCLEOTIDE SEQUENCE</scope>
    <source>
        <strain evidence="18">NIES-3785</strain>
    </source>
</reference>
<comment type="subcellular location">
    <subcellularLocation>
        <location evidence="1">Cytoplasm</location>
        <location evidence="1">Cytoskeleton</location>
        <location evidence="1">Flagellum axoneme</location>
    </subcellularLocation>
</comment>
<keyword evidence="6" id="KW-0970">Cilium biogenesis/degradation</keyword>
<keyword evidence="14" id="KW-0966">Cell projection</keyword>
<dbReference type="FunFam" id="1.20.140.100:FF:000004">
    <property type="entry name" value="Dynein axonemal heavy chain 6"/>
    <property type="match status" value="1"/>
</dbReference>
<dbReference type="Gene3D" id="3.10.490.20">
    <property type="match status" value="1"/>
</dbReference>
<name>A0A8J4GRC6_9CHLO</name>
<keyword evidence="8" id="KW-0282">Flagellum</keyword>
<dbReference type="Gene3D" id="1.20.920.30">
    <property type="match status" value="1"/>
</dbReference>
<evidence type="ECO:0000256" key="11">
    <source>
        <dbReference type="ARBA" id="ARBA00023069"/>
    </source>
</evidence>
<dbReference type="Pfam" id="PF12774">
    <property type="entry name" value="AAA_6"/>
    <property type="match status" value="1"/>
</dbReference>
<dbReference type="GO" id="GO:0051959">
    <property type="term" value="F:dynein light intermediate chain binding"/>
    <property type="evidence" value="ECO:0007669"/>
    <property type="project" value="InterPro"/>
</dbReference>
<keyword evidence="13" id="KW-0206">Cytoskeleton</keyword>
<evidence type="ECO:0000256" key="10">
    <source>
        <dbReference type="ARBA" id="ARBA00023054"/>
    </source>
</evidence>
<dbReference type="GO" id="GO:0008569">
    <property type="term" value="F:minus-end-directed microtubule motor activity"/>
    <property type="evidence" value="ECO:0007669"/>
    <property type="project" value="InterPro"/>
</dbReference>
<evidence type="ECO:0000256" key="6">
    <source>
        <dbReference type="ARBA" id="ARBA00022794"/>
    </source>
</evidence>
<evidence type="ECO:0000256" key="4">
    <source>
        <dbReference type="ARBA" id="ARBA00022701"/>
    </source>
</evidence>
<dbReference type="InterPro" id="IPR041466">
    <property type="entry name" value="Dynein_AAA5_ext"/>
</dbReference>
<dbReference type="Pfam" id="PF12775">
    <property type="entry name" value="AAA_7"/>
    <property type="match status" value="1"/>
</dbReference>
<dbReference type="Gene3D" id="1.20.1270.280">
    <property type="match status" value="1"/>
</dbReference>
<feature type="coiled-coil region" evidence="15">
    <location>
        <begin position="2929"/>
        <end position="2991"/>
    </location>
</feature>
<evidence type="ECO:0000256" key="14">
    <source>
        <dbReference type="ARBA" id="ARBA00023273"/>
    </source>
</evidence>
<protein>
    <recommendedName>
        <fullName evidence="17">AAA+ ATPase domain-containing protein</fullName>
    </recommendedName>
</protein>
<keyword evidence="7" id="KW-0067">ATP-binding</keyword>
<dbReference type="FunFam" id="1.20.1270.280:FF:000001">
    <property type="entry name" value="dynein heavy chain 7, axonemal"/>
    <property type="match status" value="1"/>
</dbReference>
<dbReference type="Pfam" id="PF12777">
    <property type="entry name" value="MT"/>
    <property type="match status" value="1"/>
</dbReference>
<feature type="domain" description="AAA+ ATPase" evidence="17">
    <location>
        <begin position="2447"/>
        <end position="2604"/>
    </location>
</feature>
<dbReference type="Gene3D" id="1.20.920.20">
    <property type="match status" value="1"/>
</dbReference>
<evidence type="ECO:0000256" key="9">
    <source>
        <dbReference type="ARBA" id="ARBA00023017"/>
    </source>
</evidence>
<dbReference type="PANTHER" id="PTHR45703">
    <property type="entry name" value="DYNEIN HEAVY CHAIN"/>
    <property type="match status" value="1"/>
</dbReference>
<dbReference type="InterPro" id="IPR054354">
    <property type="entry name" value="DYNC2H1-like_lid"/>
</dbReference>
<dbReference type="GO" id="GO:0005874">
    <property type="term" value="C:microtubule"/>
    <property type="evidence" value="ECO:0007669"/>
    <property type="project" value="UniProtKB-KW"/>
</dbReference>
<dbReference type="Pfam" id="PF08393">
    <property type="entry name" value="DHC_N2"/>
    <property type="match status" value="1"/>
</dbReference>
<dbReference type="FunFam" id="3.40.50.300:FF:000223">
    <property type="entry name" value="Dynein heavy chain 3, axonemal"/>
    <property type="match status" value="1"/>
</dbReference>
<dbReference type="GO" id="GO:0003341">
    <property type="term" value="P:cilium movement"/>
    <property type="evidence" value="ECO:0007669"/>
    <property type="project" value="UniProtKB-ARBA"/>
</dbReference>
<organism evidence="18 19">
    <name type="scientific">Volvox reticuliferus</name>
    <dbReference type="NCBI Taxonomy" id="1737510"/>
    <lineage>
        <taxon>Eukaryota</taxon>
        <taxon>Viridiplantae</taxon>
        <taxon>Chlorophyta</taxon>
        <taxon>core chlorophytes</taxon>
        <taxon>Chlorophyceae</taxon>
        <taxon>CS clade</taxon>
        <taxon>Chlamydomonadales</taxon>
        <taxon>Volvocaceae</taxon>
        <taxon>Volvox</taxon>
    </lineage>
</organism>
<keyword evidence="3" id="KW-0963">Cytoplasm</keyword>
<feature type="domain" description="AAA+ ATPase" evidence="17">
    <location>
        <begin position="2065"/>
        <end position="2212"/>
    </location>
</feature>
<feature type="domain" description="AAA+ ATPase" evidence="17">
    <location>
        <begin position="1403"/>
        <end position="1542"/>
    </location>
</feature>
<dbReference type="Gene3D" id="3.20.180.20">
    <property type="entry name" value="Dynein heavy chain, N-terminal domain 2"/>
    <property type="match status" value="1"/>
</dbReference>
<dbReference type="InterPro" id="IPR043157">
    <property type="entry name" value="Dynein_AAA1S"/>
</dbReference>
<evidence type="ECO:0000256" key="2">
    <source>
        <dbReference type="ARBA" id="ARBA00008887"/>
    </source>
</evidence>
<dbReference type="Gene3D" id="6.10.140.1060">
    <property type="match status" value="1"/>
</dbReference>
<dbReference type="InterPro" id="IPR041658">
    <property type="entry name" value="AAA_lid_11"/>
</dbReference>
<dbReference type="FunFam" id="3.40.50.300:FF:002141">
    <property type="entry name" value="Dynein heavy chain"/>
    <property type="match status" value="1"/>
</dbReference>
<dbReference type="FunFam" id="3.40.50.300:FF:001328">
    <property type="entry name" value="Dynein heavy chain 6, axonemal"/>
    <property type="match status" value="1"/>
</dbReference>
<dbReference type="InterPro" id="IPR024317">
    <property type="entry name" value="Dynein_heavy_chain_D4_dom"/>
</dbReference>
<dbReference type="Gene3D" id="1.10.8.720">
    <property type="entry name" value="Region D6 of dynein motor"/>
    <property type="match status" value="1"/>
</dbReference>
<keyword evidence="9" id="KW-0243">Dynein</keyword>
<dbReference type="GO" id="GO:0005929">
    <property type="term" value="C:cilium"/>
    <property type="evidence" value="ECO:0007669"/>
    <property type="project" value="UniProtKB-ARBA"/>
</dbReference>
<keyword evidence="12" id="KW-0505">Motor protein</keyword>
<evidence type="ECO:0000256" key="16">
    <source>
        <dbReference type="SAM" id="MobiDB-lite"/>
    </source>
</evidence>
<dbReference type="Gene3D" id="1.10.287.2620">
    <property type="match status" value="1"/>
</dbReference>
<comment type="caution">
    <text evidence="18">The sequence shown here is derived from an EMBL/GenBank/DDBJ whole genome shotgun (WGS) entry which is preliminary data.</text>
</comment>
<keyword evidence="11" id="KW-0969">Cilium</keyword>
<dbReference type="FunFam" id="1.10.8.710:FF:000004">
    <property type="entry name" value="Dynein axonemal heavy chain 6"/>
    <property type="match status" value="1"/>
</dbReference>
<comment type="similarity">
    <text evidence="2">Belongs to the dynein heavy chain family.</text>
</comment>
<evidence type="ECO:0000256" key="3">
    <source>
        <dbReference type="ARBA" id="ARBA00022490"/>
    </source>
</evidence>
<dbReference type="Gene3D" id="1.20.140.100">
    <property type="entry name" value="Dynein heavy chain, N-terminal domain 2"/>
    <property type="match status" value="1"/>
</dbReference>
<dbReference type="InterPro" id="IPR042228">
    <property type="entry name" value="Dynein_linker_3"/>
</dbReference>
<keyword evidence="10 15" id="KW-0175">Coiled coil</keyword>
<dbReference type="FunFam" id="1.10.8.720:FF:000001">
    <property type="entry name" value="dynein heavy chain 7, axonemal"/>
    <property type="match status" value="1"/>
</dbReference>
<evidence type="ECO:0000256" key="15">
    <source>
        <dbReference type="SAM" id="Coils"/>
    </source>
</evidence>
<dbReference type="InterPro" id="IPR026983">
    <property type="entry name" value="DHC"/>
</dbReference>
<dbReference type="FunFam" id="1.20.58.1120:FF:000001">
    <property type="entry name" value="dynein heavy chain 2, axonemal"/>
    <property type="match status" value="1"/>
</dbReference>
<evidence type="ECO:0000256" key="5">
    <source>
        <dbReference type="ARBA" id="ARBA00022741"/>
    </source>
</evidence>
<dbReference type="FunFam" id="1.20.920.20:FF:000006">
    <property type="entry name" value="Dynein, axonemal, heavy chain 6"/>
    <property type="match status" value="1"/>
</dbReference>
<dbReference type="InterPro" id="IPR003593">
    <property type="entry name" value="AAA+_ATPase"/>
</dbReference>
<accession>A0A8J4GRC6</accession>
<feature type="coiled-coil region" evidence="15">
    <location>
        <begin position="318"/>
        <end position="377"/>
    </location>
</feature>
<dbReference type="FunFam" id="1.20.920.30:FF:000009">
    <property type="entry name" value="Dynein heavy chain 9"/>
    <property type="match status" value="1"/>
</dbReference>
<dbReference type="InterPro" id="IPR042219">
    <property type="entry name" value="AAA_lid_11_sf"/>
</dbReference>
<dbReference type="InterPro" id="IPR004273">
    <property type="entry name" value="Dynein_heavy_D6_P-loop"/>
</dbReference>
<dbReference type="Gene3D" id="1.20.58.1120">
    <property type="match status" value="1"/>
</dbReference>
<dbReference type="FunFam" id="1.10.8.1220:FF:000001">
    <property type="entry name" value="Dynein axonemal heavy chain 5"/>
    <property type="match status" value="1"/>
</dbReference>